<dbReference type="InterPro" id="IPR015919">
    <property type="entry name" value="Cadherin-like_sf"/>
</dbReference>
<organism evidence="6 7">
    <name type="scientific">Hucho hucho</name>
    <name type="common">huchen</name>
    <dbReference type="NCBI Taxonomy" id="62062"/>
    <lineage>
        <taxon>Eukaryota</taxon>
        <taxon>Metazoa</taxon>
        <taxon>Chordata</taxon>
        <taxon>Craniata</taxon>
        <taxon>Vertebrata</taxon>
        <taxon>Euteleostomi</taxon>
        <taxon>Actinopterygii</taxon>
        <taxon>Neopterygii</taxon>
        <taxon>Teleostei</taxon>
        <taxon>Protacanthopterygii</taxon>
        <taxon>Salmoniformes</taxon>
        <taxon>Salmonidae</taxon>
        <taxon>Salmoninae</taxon>
        <taxon>Hucho</taxon>
    </lineage>
</organism>
<sequence length="84" mass="8936">MSILIVRPPNPSCPSFPPGGNYDSRFDVGKASGTLIVARPLDAEQKSNYNLTVEATDGTRFVSAQARRASYSPSPSHSHSMGSP</sequence>
<dbReference type="InterPro" id="IPR002126">
    <property type="entry name" value="Cadherin-like_dom"/>
</dbReference>
<dbReference type="Pfam" id="PF00028">
    <property type="entry name" value="Cadherin"/>
    <property type="match status" value="1"/>
</dbReference>
<evidence type="ECO:0000256" key="2">
    <source>
        <dbReference type="ARBA" id="ARBA00023136"/>
    </source>
</evidence>
<reference evidence="6" key="3">
    <citation type="submission" date="2025-09" db="UniProtKB">
        <authorList>
            <consortium name="Ensembl"/>
        </authorList>
    </citation>
    <scope>IDENTIFICATION</scope>
</reference>
<keyword evidence="3" id="KW-0106">Calcium</keyword>
<accession>A0A4W5NBJ2</accession>
<dbReference type="Proteomes" id="UP000314982">
    <property type="component" value="Unassembled WGS sequence"/>
</dbReference>
<keyword evidence="7" id="KW-1185">Reference proteome</keyword>
<reference evidence="7" key="1">
    <citation type="submission" date="2018-06" db="EMBL/GenBank/DDBJ databases">
        <title>Genome assembly of Danube salmon.</title>
        <authorList>
            <person name="Macqueen D.J."/>
            <person name="Gundappa M.K."/>
        </authorList>
    </citation>
    <scope>NUCLEOTIDE SEQUENCE [LARGE SCALE GENOMIC DNA]</scope>
</reference>
<dbReference type="SUPFAM" id="SSF49313">
    <property type="entry name" value="Cadherin-like"/>
    <property type="match status" value="1"/>
</dbReference>
<dbReference type="Ensembl" id="ENSHHUT00000049010.1">
    <property type="protein sequence ID" value="ENSHHUP00000047278.1"/>
    <property type="gene ID" value="ENSHHUG00000028732.1"/>
</dbReference>
<dbReference type="PROSITE" id="PS50268">
    <property type="entry name" value="CADHERIN_2"/>
    <property type="match status" value="1"/>
</dbReference>
<protein>
    <recommendedName>
        <fullName evidence="5">Cadherin domain-containing protein</fullName>
    </recommendedName>
</protein>
<evidence type="ECO:0000256" key="1">
    <source>
        <dbReference type="ARBA" id="ARBA00004370"/>
    </source>
</evidence>
<reference evidence="6" key="2">
    <citation type="submission" date="2025-08" db="UniProtKB">
        <authorList>
            <consortium name="Ensembl"/>
        </authorList>
    </citation>
    <scope>IDENTIFICATION</scope>
</reference>
<feature type="domain" description="Cadherin" evidence="5">
    <location>
        <begin position="26"/>
        <end position="57"/>
    </location>
</feature>
<dbReference type="GO" id="GO:0005509">
    <property type="term" value="F:calcium ion binding"/>
    <property type="evidence" value="ECO:0007669"/>
    <property type="project" value="UniProtKB-UniRule"/>
</dbReference>
<dbReference type="AlphaFoldDB" id="A0A4W5NBJ2"/>
<evidence type="ECO:0000256" key="4">
    <source>
        <dbReference type="SAM" id="MobiDB-lite"/>
    </source>
</evidence>
<dbReference type="GeneTree" id="ENSGT00940000157733"/>
<evidence type="ECO:0000256" key="3">
    <source>
        <dbReference type="PROSITE-ProRule" id="PRU00043"/>
    </source>
</evidence>
<evidence type="ECO:0000313" key="6">
    <source>
        <dbReference type="Ensembl" id="ENSHHUP00000047278.1"/>
    </source>
</evidence>
<evidence type="ECO:0000313" key="7">
    <source>
        <dbReference type="Proteomes" id="UP000314982"/>
    </source>
</evidence>
<evidence type="ECO:0000259" key="5">
    <source>
        <dbReference type="PROSITE" id="PS50268"/>
    </source>
</evidence>
<proteinExistence type="predicted"/>
<dbReference type="GO" id="GO:0016020">
    <property type="term" value="C:membrane"/>
    <property type="evidence" value="ECO:0007669"/>
    <property type="project" value="UniProtKB-SubCell"/>
</dbReference>
<dbReference type="GO" id="GO:0007156">
    <property type="term" value="P:homophilic cell adhesion via plasma membrane adhesion molecules"/>
    <property type="evidence" value="ECO:0007669"/>
    <property type="project" value="InterPro"/>
</dbReference>
<dbReference type="Gene3D" id="2.60.40.60">
    <property type="entry name" value="Cadherins"/>
    <property type="match status" value="1"/>
</dbReference>
<feature type="region of interest" description="Disordered" evidence="4">
    <location>
        <begin position="64"/>
        <end position="84"/>
    </location>
</feature>
<dbReference type="CDD" id="cd11304">
    <property type="entry name" value="Cadherin_repeat"/>
    <property type="match status" value="1"/>
</dbReference>
<name>A0A4W5NBJ2_9TELE</name>
<comment type="subcellular location">
    <subcellularLocation>
        <location evidence="1">Membrane</location>
    </subcellularLocation>
</comment>
<keyword evidence="2" id="KW-0472">Membrane</keyword>